<dbReference type="PANTHER" id="PTHR42943:SF2">
    <property type="entry name" value="GLUTATHIONE S-TRANSFERASE KAPPA 1"/>
    <property type="match status" value="1"/>
</dbReference>
<evidence type="ECO:0000256" key="1">
    <source>
        <dbReference type="PIRNR" id="PIRNR006386"/>
    </source>
</evidence>
<protein>
    <recommendedName>
        <fullName evidence="1">2-hydroxychromene-2-carboxylate isomerase</fullName>
        <ecNumber evidence="1">5.99.1.4</ecNumber>
    </recommendedName>
</protein>
<dbReference type="InterPro" id="IPR036249">
    <property type="entry name" value="Thioredoxin-like_sf"/>
</dbReference>
<dbReference type="PIRSF" id="PIRSF006386">
    <property type="entry name" value="HCCAis_GSTk"/>
    <property type="match status" value="1"/>
</dbReference>
<dbReference type="Proteomes" id="UP000321832">
    <property type="component" value="Unassembled WGS sequence"/>
</dbReference>
<organism evidence="4 5">
    <name type="scientific">Piscinibacter aquaticus</name>
    <dbReference type="NCBI Taxonomy" id="392597"/>
    <lineage>
        <taxon>Bacteria</taxon>
        <taxon>Pseudomonadati</taxon>
        <taxon>Pseudomonadota</taxon>
        <taxon>Betaproteobacteria</taxon>
        <taxon>Burkholderiales</taxon>
        <taxon>Sphaerotilaceae</taxon>
        <taxon>Piscinibacter</taxon>
    </lineage>
</organism>
<dbReference type="SUPFAM" id="SSF52833">
    <property type="entry name" value="Thioredoxin-like"/>
    <property type="match status" value="1"/>
</dbReference>
<comment type="catalytic activity">
    <reaction evidence="1">
        <text>2-hydroxychromene-2-carboxylate = (3E)-4-(2-hydroxyphenyl)-2-oxobut-3-enoate</text>
        <dbReference type="Rhea" id="RHEA:27401"/>
        <dbReference type="ChEBI" id="CHEBI:59350"/>
        <dbReference type="ChEBI" id="CHEBI:59353"/>
        <dbReference type="EC" id="5.99.1.4"/>
    </reaction>
</comment>
<dbReference type="Gene3D" id="3.40.30.10">
    <property type="entry name" value="Glutaredoxin"/>
    <property type="match status" value="1"/>
</dbReference>
<comment type="similarity">
    <text evidence="1">Belongs to the GST superfamily. NadH family.</text>
</comment>
<feature type="domain" description="DSBA-like thioredoxin" evidence="3">
    <location>
        <begin position="8"/>
        <end position="196"/>
    </location>
</feature>
<dbReference type="EC" id="5.99.1.4" evidence="1"/>
<name>A0A5C6U1X7_9BURK</name>
<keyword evidence="1 4" id="KW-0413">Isomerase</keyword>
<evidence type="ECO:0000313" key="4">
    <source>
        <dbReference type="EMBL" id="TXC66897.1"/>
    </source>
</evidence>
<evidence type="ECO:0000259" key="3">
    <source>
        <dbReference type="Pfam" id="PF01323"/>
    </source>
</evidence>
<evidence type="ECO:0000256" key="2">
    <source>
        <dbReference type="PIRSR" id="PIRSR006386-1"/>
    </source>
</evidence>
<dbReference type="InterPro" id="IPR014440">
    <property type="entry name" value="HCCAis_GSTk"/>
</dbReference>
<dbReference type="GO" id="GO:0018845">
    <property type="term" value="F:2-hydroxychromene-2-carboxylate isomerase activity"/>
    <property type="evidence" value="ECO:0007669"/>
    <property type="project" value="UniProtKB-UniRule"/>
</dbReference>
<sequence length="203" mass="23123">MATLPRPIDFYFDFSSPYSYIASEWIDALAARHGRTVNWKAILLGATFQAAELKSPVSYPIKREYSLHDFERSARFAGVPIRNPEKFPIPTQNAARVFWWLADQDRERATQWARHCLRAYFARGVDLSDVAQLRALADDFGIGADTAEAVWNDPVWKARLKAENEAAIAAGVFGAPFFVVDGEPFWGNDRRPQIERWLEKGPF</sequence>
<feature type="active site" description="Nucleophile" evidence="2">
    <location>
        <position position="16"/>
    </location>
</feature>
<dbReference type="PANTHER" id="PTHR42943">
    <property type="entry name" value="GLUTATHIONE S-TRANSFERASE KAPPA"/>
    <property type="match status" value="1"/>
</dbReference>
<dbReference type="Pfam" id="PF01323">
    <property type="entry name" value="DSBA"/>
    <property type="match status" value="1"/>
</dbReference>
<dbReference type="CDD" id="cd03022">
    <property type="entry name" value="DsbA_HCCA_Iso"/>
    <property type="match status" value="1"/>
</dbReference>
<gene>
    <name evidence="4" type="ORF">FSC37_17210</name>
</gene>
<dbReference type="EMBL" id="VOPW01000001">
    <property type="protein sequence ID" value="TXC66897.1"/>
    <property type="molecule type" value="Genomic_DNA"/>
</dbReference>
<keyword evidence="5" id="KW-1185">Reference proteome</keyword>
<evidence type="ECO:0000313" key="5">
    <source>
        <dbReference type="Proteomes" id="UP000321832"/>
    </source>
</evidence>
<dbReference type="GO" id="GO:0004602">
    <property type="term" value="F:glutathione peroxidase activity"/>
    <property type="evidence" value="ECO:0007669"/>
    <property type="project" value="TreeGrafter"/>
</dbReference>
<accession>A0A5C6U1X7</accession>
<dbReference type="GO" id="GO:1901170">
    <property type="term" value="P:naphthalene catabolic process"/>
    <property type="evidence" value="ECO:0007669"/>
    <property type="project" value="InterPro"/>
</dbReference>
<dbReference type="InterPro" id="IPR051924">
    <property type="entry name" value="GST_Kappa/NadH"/>
</dbReference>
<dbReference type="GO" id="GO:0004364">
    <property type="term" value="F:glutathione transferase activity"/>
    <property type="evidence" value="ECO:0007669"/>
    <property type="project" value="TreeGrafter"/>
</dbReference>
<dbReference type="AlphaFoldDB" id="A0A5C6U1X7"/>
<reference evidence="4 5" key="1">
    <citation type="submission" date="2019-08" db="EMBL/GenBank/DDBJ databases">
        <authorList>
            <person name="Khan S.A."/>
            <person name="Jeon C.O."/>
            <person name="Jeong S.E."/>
        </authorList>
    </citation>
    <scope>NUCLEOTIDE SEQUENCE [LARGE SCALE GENOMIC DNA]</scope>
    <source>
        <strain evidence="5">IMCC1728</strain>
    </source>
</reference>
<dbReference type="GO" id="GO:0006749">
    <property type="term" value="P:glutathione metabolic process"/>
    <property type="evidence" value="ECO:0007669"/>
    <property type="project" value="TreeGrafter"/>
</dbReference>
<proteinExistence type="inferred from homology"/>
<comment type="caution">
    <text evidence="4">The sequence shown here is derived from an EMBL/GenBank/DDBJ whole genome shotgun (WGS) entry which is preliminary data.</text>
</comment>
<dbReference type="InterPro" id="IPR044087">
    <property type="entry name" value="NahD-like"/>
</dbReference>
<dbReference type="InterPro" id="IPR001853">
    <property type="entry name" value="DSBA-like_thioredoxin_dom"/>
</dbReference>